<dbReference type="FunFam" id="3.30.1060.10:FF:000004">
    <property type="entry name" value="Peptide methionine sulfoxide reductase A5"/>
    <property type="match status" value="1"/>
</dbReference>
<accession>A0A9R1SZB1</accession>
<protein>
    <recommendedName>
        <fullName evidence="2">peptide-methionine (S)-S-oxide reductase</fullName>
        <ecNumber evidence="2">1.8.4.11</ecNumber>
    </recommendedName>
    <alternativeName>
        <fullName evidence="4">Peptide-methionine (S)-S-oxide reductase</fullName>
    </alternativeName>
</protein>
<dbReference type="EMBL" id="GBYB01011332">
    <property type="protein sequence ID" value="JAG81099.1"/>
    <property type="molecule type" value="Transcribed_RNA"/>
</dbReference>
<dbReference type="GeneID" id="105264620"/>
<evidence type="ECO:0000259" key="5">
    <source>
        <dbReference type="Pfam" id="PF01625"/>
    </source>
</evidence>
<dbReference type="OrthoDB" id="77405at2759"/>
<evidence type="ECO:0000259" key="6">
    <source>
        <dbReference type="Pfam" id="PF20939"/>
    </source>
</evidence>
<dbReference type="RefSeq" id="XP_011299920.1">
    <property type="nucleotide sequence ID" value="XM_011301618.1"/>
</dbReference>
<evidence type="ECO:0000313" key="7">
    <source>
        <dbReference type="EMBL" id="JAG81099.1"/>
    </source>
</evidence>
<dbReference type="Gene3D" id="3.30.1060.10">
    <property type="entry name" value="Peptide methionine sulphoxide reductase MsrA"/>
    <property type="match status" value="1"/>
</dbReference>
<keyword evidence="3" id="KW-0560">Oxidoreductase</keyword>
<dbReference type="GO" id="GO:0008113">
    <property type="term" value="F:peptide-methionine (S)-S-oxide reductase activity"/>
    <property type="evidence" value="ECO:0007669"/>
    <property type="project" value="UniProtKB-EC"/>
</dbReference>
<evidence type="ECO:0000256" key="4">
    <source>
        <dbReference type="ARBA" id="ARBA00030643"/>
    </source>
</evidence>
<proteinExistence type="inferred from homology"/>
<evidence type="ECO:0000256" key="3">
    <source>
        <dbReference type="ARBA" id="ARBA00023002"/>
    </source>
</evidence>
<accession>A0A0C9RDZ2</accession>
<reference evidence="7" key="1">
    <citation type="submission" date="2015-01" db="EMBL/GenBank/DDBJ databases">
        <title>Transcriptome Assembly of Fopius arisanus.</title>
        <authorList>
            <person name="Geib S."/>
        </authorList>
    </citation>
    <scope>NUCLEOTIDE SEQUENCE</scope>
</reference>
<dbReference type="InterPro" id="IPR002569">
    <property type="entry name" value="Met_Sox_Rdtase_MsrA_dom"/>
</dbReference>
<dbReference type="InterPro" id="IPR036509">
    <property type="entry name" value="Met_Sox_Rdtase_MsrA_sf"/>
</dbReference>
<dbReference type="AlphaFoldDB" id="A0A0C9RDZ2"/>
<dbReference type="KEGG" id="fas:105264620"/>
<feature type="domain" description="Selenoprotein methionine sulfoxide reductase A helical" evidence="6">
    <location>
        <begin position="160"/>
        <end position="206"/>
    </location>
</feature>
<dbReference type="PANTHER" id="PTHR43774:SF1">
    <property type="entry name" value="PEPTIDE METHIONINE SULFOXIDE REDUCTASE MSRA 2"/>
    <property type="match status" value="1"/>
</dbReference>
<dbReference type="PANTHER" id="PTHR43774">
    <property type="entry name" value="PEPTIDE METHIONINE SULFOXIDE REDUCTASE"/>
    <property type="match status" value="1"/>
</dbReference>
<evidence type="ECO:0000256" key="2">
    <source>
        <dbReference type="ARBA" id="ARBA00012502"/>
    </source>
</evidence>
<evidence type="ECO:0000313" key="9">
    <source>
        <dbReference type="RefSeq" id="XP_011299920.1"/>
    </source>
</evidence>
<dbReference type="EC" id="1.8.4.11" evidence="2"/>
<organism evidence="7">
    <name type="scientific">Fopius arisanus</name>
    <dbReference type="NCBI Taxonomy" id="64838"/>
    <lineage>
        <taxon>Eukaryota</taxon>
        <taxon>Metazoa</taxon>
        <taxon>Ecdysozoa</taxon>
        <taxon>Arthropoda</taxon>
        <taxon>Hexapoda</taxon>
        <taxon>Insecta</taxon>
        <taxon>Pterygota</taxon>
        <taxon>Neoptera</taxon>
        <taxon>Endopterygota</taxon>
        <taxon>Hymenoptera</taxon>
        <taxon>Apocrita</taxon>
        <taxon>Ichneumonoidea</taxon>
        <taxon>Braconidae</taxon>
        <taxon>Opiinae</taxon>
        <taxon>Fopius</taxon>
    </lineage>
</organism>
<keyword evidence="8" id="KW-1185">Reference proteome</keyword>
<comment type="similarity">
    <text evidence="1">Belongs to the MsrA Met sulfoxide reductase family.</text>
</comment>
<dbReference type="Pfam" id="PF20939">
    <property type="entry name" value="MsrA_helical"/>
    <property type="match status" value="1"/>
</dbReference>
<reference evidence="9" key="2">
    <citation type="submission" date="2025-04" db="UniProtKB">
        <authorList>
            <consortium name="RefSeq"/>
        </authorList>
    </citation>
    <scope>IDENTIFICATION</scope>
</reference>
<dbReference type="Pfam" id="PF01625">
    <property type="entry name" value="PMSR"/>
    <property type="match status" value="1"/>
</dbReference>
<evidence type="ECO:0000256" key="1">
    <source>
        <dbReference type="ARBA" id="ARBA00005591"/>
    </source>
</evidence>
<gene>
    <name evidence="7" type="primary">Eip71CD_0</name>
    <name evidence="9" type="synonym">MsrA</name>
    <name evidence="7" type="ORF">g.59775</name>
</gene>
<evidence type="ECO:0000313" key="8">
    <source>
        <dbReference type="Proteomes" id="UP000694866"/>
    </source>
</evidence>
<name>A0A0C9RDZ2_9HYME</name>
<dbReference type="InterPro" id="IPR049006">
    <property type="entry name" value="MsrA_helical"/>
</dbReference>
<dbReference type="Proteomes" id="UP000694866">
    <property type="component" value="Unplaced"/>
</dbReference>
<sequence length="217" mass="24605">MPGQVQEQKVKRATFGMGCFWAGDALFGATPGVIRTCVGYAGGSRPSPTYKNIGDHTEVIDIEYDPTIISLNQLLSLFWNNHEYGLTTKIKAQYASLILYHDEEQKTIAEKSRVHEQRERGEHLTTTIKAFEKFYPAEDYHQKYRLRLHPWLLESLGITSDEVIKTSPLAAKLNGYVAGAATLEQFESDDLCQNLNEKQYQYLKECVIKTQGTGLYC</sequence>
<dbReference type="NCBIfam" id="TIGR00401">
    <property type="entry name" value="msrA"/>
    <property type="match status" value="1"/>
</dbReference>
<dbReference type="SUPFAM" id="SSF55068">
    <property type="entry name" value="Peptide methionine sulfoxide reductase"/>
    <property type="match status" value="1"/>
</dbReference>
<dbReference type="CTD" id="4482"/>
<feature type="domain" description="Peptide methionine sulphoxide reductase MsrA" evidence="5">
    <location>
        <begin position="13"/>
        <end position="145"/>
    </location>
</feature>